<keyword evidence="3" id="KW-1185">Reference proteome</keyword>
<accession>A0AA88JEB8</accession>
<protein>
    <submittedName>
        <fullName evidence="2">Uncharacterized protein</fullName>
    </submittedName>
</protein>
<dbReference type="EMBL" id="BTGU01000936">
    <property type="protein sequence ID" value="GMN69787.1"/>
    <property type="molecule type" value="Genomic_DNA"/>
</dbReference>
<evidence type="ECO:0000313" key="3">
    <source>
        <dbReference type="Proteomes" id="UP001187192"/>
    </source>
</evidence>
<sequence length="69" mass="7861">MVQQFQELQTSLPTLDVLTPNMEHCHLEEPIPVLEHLELVDDDSLSEKDTNDLVIEEESQEEAYGGQPL</sequence>
<comment type="caution">
    <text evidence="2">The sequence shown here is derived from an EMBL/GenBank/DDBJ whole genome shotgun (WGS) entry which is preliminary data.</text>
</comment>
<evidence type="ECO:0000256" key="1">
    <source>
        <dbReference type="SAM" id="MobiDB-lite"/>
    </source>
</evidence>
<name>A0AA88JEB8_FICCA</name>
<proteinExistence type="predicted"/>
<feature type="region of interest" description="Disordered" evidence="1">
    <location>
        <begin position="45"/>
        <end position="69"/>
    </location>
</feature>
<dbReference type="Proteomes" id="UP001187192">
    <property type="component" value="Unassembled WGS sequence"/>
</dbReference>
<evidence type="ECO:0000313" key="2">
    <source>
        <dbReference type="EMBL" id="GMN69787.1"/>
    </source>
</evidence>
<gene>
    <name evidence="2" type="ORF">TIFTF001_038834</name>
</gene>
<organism evidence="2 3">
    <name type="scientific">Ficus carica</name>
    <name type="common">Common fig</name>
    <dbReference type="NCBI Taxonomy" id="3494"/>
    <lineage>
        <taxon>Eukaryota</taxon>
        <taxon>Viridiplantae</taxon>
        <taxon>Streptophyta</taxon>
        <taxon>Embryophyta</taxon>
        <taxon>Tracheophyta</taxon>
        <taxon>Spermatophyta</taxon>
        <taxon>Magnoliopsida</taxon>
        <taxon>eudicotyledons</taxon>
        <taxon>Gunneridae</taxon>
        <taxon>Pentapetalae</taxon>
        <taxon>rosids</taxon>
        <taxon>fabids</taxon>
        <taxon>Rosales</taxon>
        <taxon>Moraceae</taxon>
        <taxon>Ficeae</taxon>
        <taxon>Ficus</taxon>
    </lineage>
</organism>
<reference evidence="2" key="1">
    <citation type="submission" date="2023-07" db="EMBL/GenBank/DDBJ databases">
        <title>draft genome sequence of fig (Ficus carica).</title>
        <authorList>
            <person name="Takahashi T."/>
            <person name="Nishimura K."/>
        </authorList>
    </citation>
    <scope>NUCLEOTIDE SEQUENCE</scope>
</reference>
<dbReference type="AlphaFoldDB" id="A0AA88JEB8"/>